<feature type="coiled-coil region" evidence="1">
    <location>
        <begin position="50"/>
        <end position="84"/>
    </location>
</feature>
<comment type="caution">
    <text evidence="3">The sequence shown here is derived from an EMBL/GenBank/DDBJ whole genome shotgun (WGS) entry which is preliminary data.</text>
</comment>
<evidence type="ECO:0000256" key="2">
    <source>
        <dbReference type="SAM" id="Phobius"/>
    </source>
</evidence>
<proteinExistence type="predicted"/>
<evidence type="ECO:0000256" key="1">
    <source>
        <dbReference type="SAM" id="Coils"/>
    </source>
</evidence>
<name>A0ABR9XC11_9SPHI</name>
<keyword evidence="2" id="KW-0472">Membrane</keyword>
<accession>A0ABR9XC11</accession>
<dbReference type="RefSeq" id="WP_194104345.1">
    <property type="nucleotide sequence ID" value="NZ_JADFFM010000001.1"/>
</dbReference>
<keyword evidence="2" id="KW-0812">Transmembrane</keyword>
<feature type="transmembrane region" description="Helical" evidence="2">
    <location>
        <begin position="12"/>
        <end position="32"/>
    </location>
</feature>
<gene>
    <name evidence="3" type="ORF">IRJ18_01030</name>
</gene>
<evidence type="ECO:0000313" key="3">
    <source>
        <dbReference type="EMBL" id="MBE9664922.1"/>
    </source>
</evidence>
<evidence type="ECO:0000313" key="4">
    <source>
        <dbReference type="Proteomes" id="UP000632774"/>
    </source>
</evidence>
<dbReference type="EMBL" id="JADFFM010000001">
    <property type="protein sequence ID" value="MBE9664922.1"/>
    <property type="molecule type" value="Genomic_DNA"/>
</dbReference>
<keyword evidence="1" id="KW-0175">Coiled coil</keyword>
<organism evidence="3 4">
    <name type="scientific">Mucilaginibacter boryungensis</name>
    <dbReference type="NCBI Taxonomy" id="768480"/>
    <lineage>
        <taxon>Bacteria</taxon>
        <taxon>Pseudomonadati</taxon>
        <taxon>Bacteroidota</taxon>
        <taxon>Sphingobacteriia</taxon>
        <taxon>Sphingobacteriales</taxon>
        <taxon>Sphingobacteriaceae</taxon>
        <taxon>Mucilaginibacter</taxon>
    </lineage>
</organism>
<reference evidence="3 4" key="1">
    <citation type="submission" date="2020-10" db="EMBL/GenBank/DDBJ databases">
        <title>Mucilaginibacter mali sp. nov., isolated from rhizosphere soil of apple orchard.</title>
        <authorList>
            <person name="Lee J.-S."/>
            <person name="Kim H.S."/>
            <person name="Kim J.-S."/>
        </authorList>
    </citation>
    <scope>NUCLEOTIDE SEQUENCE [LARGE SCALE GENOMIC DNA]</scope>
    <source>
        <strain evidence="3 4">KCTC 23157</strain>
    </source>
</reference>
<keyword evidence="2" id="KW-1133">Transmembrane helix</keyword>
<protein>
    <submittedName>
        <fullName evidence="3">Uncharacterized protein</fullName>
    </submittedName>
</protein>
<dbReference type="Proteomes" id="UP000632774">
    <property type="component" value="Unassembled WGS sequence"/>
</dbReference>
<keyword evidence="4" id="KW-1185">Reference proteome</keyword>
<sequence>MPLVDMLGKINWSLFLSTLTGVLAIFAGIVAWSEKNKDDKKTIEFQRQTIELQQKINDITNKNLEKAEELSKQYKKNAQMQEELNNYVTGGNTKPTILINCFKRPFELIGDSYSINVDLENKGKYPLQNVICTVNDVSCAATQKHVREIRTLGGWVGRRPPLKPEEQEEVEFNTNIGSVAPNSRFPIFTGVYNFQYSKIPPGFVIKVRWNNGDVIYYFHGKLLDDKLIDDGTSEMVFNGKKMNLANIEIK</sequence>